<gene>
    <name evidence="1" type="ORF">GCM10025864_39760</name>
</gene>
<evidence type="ECO:0008006" key="3">
    <source>
        <dbReference type="Google" id="ProtNLM"/>
    </source>
</evidence>
<organism evidence="1 2">
    <name type="scientific">Luteimicrobium album</name>
    <dbReference type="NCBI Taxonomy" id="1054550"/>
    <lineage>
        <taxon>Bacteria</taxon>
        <taxon>Bacillati</taxon>
        <taxon>Actinomycetota</taxon>
        <taxon>Actinomycetes</taxon>
        <taxon>Micrococcales</taxon>
        <taxon>Luteimicrobium</taxon>
    </lineage>
</organism>
<evidence type="ECO:0000313" key="2">
    <source>
        <dbReference type="Proteomes" id="UP001157091"/>
    </source>
</evidence>
<sequence length="194" mass="21084">MARTPAQAIAWAKTQHTGWNRLCLAFVRTAYGVASKYGRAVDAWNAAQHKHKTSDPKAIPAGVPVFMQGKNPAGHVAISLGGGQCYTTDDTVGGPRELPIATLVRVGYKLLGWTEDLNGVRVYTPPDVPGWFTVDVAKGSHLMGRAGASTSSKVKYRRARGFRIYAVKQVTAGGHTWLVTRYGTYYAKQYTKKG</sequence>
<keyword evidence="2" id="KW-1185">Reference proteome</keyword>
<protein>
    <recommendedName>
        <fullName evidence="3">CHAP domain-containing protein</fullName>
    </recommendedName>
</protein>
<dbReference type="Proteomes" id="UP001157091">
    <property type="component" value="Unassembled WGS sequence"/>
</dbReference>
<accession>A0ABQ6I6F2</accession>
<proteinExistence type="predicted"/>
<reference evidence="2" key="1">
    <citation type="journal article" date="2019" name="Int. J. Syst. Evol. Microbiol.">
        <title>The Global Catalogue of Microorganisms (GCM) 10K type strain sequencing project: providing services to taxonomists for standard genome sequencing and annotation.</title>
        <authorList>
            <consortium name="The Broad Institute Genomics Platform"/>
            <consortium name="The Broad Institute Genome Sequencing Center for Infectious Disease"/>
            <person name="Wu L."/>
            <person name="Ma J."/>
        </authorList>
    </citation>
    <scope>NUCLEOTIDE SEQUENCE [LARGE SCALE GENOMIC DNA]</scope>
    <source>
        <strain evidence="2">NBRC 106348</strain>
    </source>
</reference>
<evidence type="ECO:0000313" key="1">
    <source>
        <dbReference type="EMBL" id="GMA26217.1"/>
    </source>
</evidence>
<comment type="caution">
    <text evidence="1">The sequence shown here is derived from an EMBL/GenBank/DDBJ whole genome shotgun (WGS) entry which is preliminary data.</text>
</comment>
<dbReference type="EMBL" id="BSUK01000001">
    <property type="protein sequence ID" value="GMA26217.1"/>
    <property type="molecule type" value="Genomic_DNA"/>
</dbReference>
<name>A0ABQ6I6F2_9MICO</name>
<dbReference type="RefSeq" id="WP_284294570.1">
    <property type="nucleotide sequence ID" value="NZ_BSUK01000001.1"/>
</dbReference>